<accession>A0A3B0PUH9</accession>
<dbReference type="SUPFAM" id="SSF64182">
    <property type="entry name" value="DHH phosphoesterases"/>
    <property type="match status" value="1"/>
</dbReference>
<keyword evidence="3" id="KW-1185">Reference proteome</keyword>
<dbReference type="EC" id="3.1.-.-" evidence="2"/>
<gene>
    <name evidence="2" type="primary">nrnA_3</name>
    <name evidence="2" type="ORF">NCTC10132_00409</name>
</gene>
<name>A0A3B0PUH9_9BACT</name>
<dbReference type="InterPro" id="IPR038763">
    <property type="entry name" value="DHH_sf"/>
</dbReference>
<dbReference type="KEGG" id="medw:NCTC10132_00409"/>
<feature type="domain" description="DHHA1" evidence="1">
    <location>
        <begin position="2"/>
        <end position="55"/>
    </location>
</feature>
<proteinExistence type="predicted"/>
<dbReference type="Gene3D" id="3.10.310.30">
    <property type="match status" value="1"/>
</dbReference>
<dbReference type="GO" id="GO:0003676">
    <property type="term" value="F:nucleic acid binding"/>
    <property type="evidence" value="ECO:0007669"/>
    <property type="project" value="InterPro"/>
</dbReference>
<dbReference type="GO" id="GO:0016787">
    <property type="term" value="F:hydrolase activity"/>
    <property type="evidence" value="ECO:0007669"/>
    <property type="project" value="UniProtKB-KW"/>
</dbReference>
<dbReference type="Proteomes" id="UP000257559">
    <property type="component" value="Chromosome"/>
</dbReference>
<sequence length="57" mass="6252">MEDGKIRGRLRSNGPLVNEVAREFNGGGHDNAAGCTLDSFDQIPQVLKLLNQAITKW</sequence>
<protein>
    <submittedName>
        <fullName evidence="2">Bifunctional oligoribonuclease and PAP phosphatase nrnA</fullName>
        <ecNumber evidence="2">3.1.-.-</ecNumber>
    </submittedName>
</protein>
<organism evidence="2 3">
    <name type="scientific">Mycoplasmopsis edwardii</name>
    <dbReference type="NCBI Taxonomy" id="53558"/>
    <lineage>
        <taxon>Bacteria</taxon>
        <taxon>Bacillati</taxon>
        <taxon>Mycoplasmatota</taxon>
        <taxon>Mycoplasmoidales</taxon>
        <taxon>Metamycoplasmataceae</taxon>
        <taxon>Mycoplasmopsis</taxon>
    </lineage>
</organism>
<keyword evidence="2" id="KW-0378">Hydrolase</keyword>
<dbReference type="Pfam" id="PF02272">
    <property type="entry name" value="DHHA1"/>
    <property type="match status" value="1"/>
</dbReference>
<feature type="non-terminal residue" evidence="2">
    <location>
        <position position="57"/>
    </location>
</feature>
<evidence type="ECO:0000313" key="2">
    <source>
        <dbReference type="EMBL" id="SYV97054.1"/>
    </source>
</evidence>
<dbReference type="EMBL" id="LS991951">
    <property type="protein sequence ID" value="SYV97054.1"/>
    <property type="molecule type" value="Genomic_DNA"/>
</dbReference>
<reference evidence="3" key="1">
    <citation type="submission" date="2018-06" db="EMBL/GenBank/DDBJ databases">
        <authorList>
            <consortium name="Pathogen Informatics"/>
        </authorList>
    </citation>
    <scope>NUCLEOTIDE SEQUENCE [LARGE SCALE GENOMIC DNA]</scope>
    <source>
        <strain evidence="3">NCTC10132</strain>
    </source>
</reference>
<evidence type="ECO:0000259" key="1">
    <source>
        <dbReference type="Pfam" id="PF02272"/>
    </source>
</evidence>
<dbReference type="InterPro" id="IPR003156">
    <property type="entry name" value="DHHA1_dom"/>
</dbReference>
<dbReference type="AlphaFoldDB" id="A0A3B0PUH9"/>
<evidence type="ECO:0000313" key="3">
    <source>
        <dbReference type="Proteomes" id="UP000257559"/>
    </source>
</evidence>